<proteinExistence type="predicted"/>
<accession>A0ABR3KKC8</accession>
<comment type="caution">
    <text evidence="1">The sequence shown here is derived from an EMBL/GenBank/DDBJ whole genome shotgun (WGS) entry which is preliminary data.</text>
</comment>
<sequence>MQIQICIPAALSLDTPLLVRIVDGDAKYVVVDHRQIHRQRFHRRSVELLAVVVWSAGIWHFGAPAGASGCQLQPSCWHS</sequence>
<gene>
    <name evidence="1" type="ORF">TSPI_02497</name>
</gene>
<dbReference type="EMBL" id="JBEUSY010000254">
    <property type="protein sequence ID" value="KAL1240716.1"/>
    <property type="molecule type" value="Genomic_DNA"/>
</dbReference>
<protein>
    <submittedName>
        <fullName evidence="1">Low-affinity inorganic phosphate transporter PitA</fullName>
    </submittedName>
</protein>
<evidence type="ECO:0000313" key="2">
    <source>
        <dbReference type="Proteomes" id="UP001558632"/>
    </source>
</evidence>
<evidence type="ECO:0000313" key="1">
    <source>
        <dbReference type="EMBL" id="KAL1240716.1"/>
    </source>
</evidence>
<keyword evidence="2" id="KW-1185">Reference proteome</keyword>
<dbReference type="Proteomes" id="UP001558632">
    <property type="component" value="Unassembled WGS sequence"/>
</dbReference>
<name>A0ABR3KKC8_TRISP</name>
<reference evidence="1 2" key="1">
    <citation type="submission" date="2024-07" db="EMBL/GenBank/DDBJ databases">
        <title>Enhanced genomic and transcriptomic resources for Trichinella pseudospiralis and T. spiralis underpin the discovery of pronounced molecular differences between stages and species.</title>
        <authorList>
            <person name="Pasi K.K."/>
            <person name="La Rosa G."/>
            <person name="Gomez-Morales M.A."/>
            <person name="Tosini F."/>
            <person name="Sumanam S."/>
            <person name="Young N.D."/>
            <person name="Chang B.C."/>
            <person name="Robin G.B."/>
        </authorList>
    </citation>
    <scope>NUCLEOTIDE SEQUENCE [LARGE SCALE GENOMIC DNA]</scope>
    <source>
        <strain evidence="1">ISS534</strain>
    </source>
</reference>
<organism evidence="1 2">
    <name type="scientific">Trichinella spiralis</name>
    <name type="common">Trichina worm</name>
    <dbReference type="NCBI Taxonomy" id="6334"/>
    <lineage>
        <taxon>Eukaryota</taxon>
        <taxon>Metazoa</taxon>
        <taxon>Ecdysozoa</taxon>
        <taxon>Nematoda</taxon>
        <taxon>Enoplea</taxon>
        <taxon>Dorylaimia</taxon>
        <taxon>Trichinellida</taxon>
        <taxon>Trichinellidae</taxon>
        <taxon>Trichinella</taxon>
    </lineage>
</organism>